<evidence type="ECO:0000256" key="1">
    <source>
        <dbReference type="SAM" id="MobiDB-lite"/>
    </source>
</evidence>
<accession>A0ABN7W917</accession>
<dbReference type="Proteomes" id="UP000789901">
    <property type="component" value="Unassembled WGS sequence"/>
</dbReference>
<sequence>MKSKKDINPNEGQDMRILKCVNIAYDGFVGCCYQNRKDAENDKSNEIKTHGAKTNKDECTSEKRDDDQVKTKWIKNKKGDNCGTYRVYESKGSIYHRGGHKTIDEVIDAKESGENCNKKLAFGGSMESTDMDSNVDENKVREVKYEKKAFERNVKFAKINSSSNIRAISYCYKNRTSDEKDKYRGKGVGSRMTIIFSNEIKKDYSIERAMTEVASDVMKMQKGMNNVRCYYQCGTKVSIWTLKRSV</sequence>
<feature type="non-terminal residue" evidence="2">
    <location>
        <position position="246"/>
    </location>
</feature>
<organism evidence="2 3">
    <name type="scientific">Gigaspora margarita</name>
    <dbReference type="NCBI Taxonomy" id="4874"/>
    <lineage>
        <taxon>Eukaryota</taxon>
        <taxon>Fungi</taxon>
        <taxon>Fungi incertae sedis</taxon>
        <taxon>Mucoromycota</taxon>
        <taxon>Glomeromycotina</taxon>
        <taxon>Glomeromycetes</taxon>
        <taxon>Diversisporales</taxon>
        <taxon>Gigasporaceae</taxon>
        <taxon>Gigaspora</taxon>
    </lineage>
</organism>
<evidence type="ECO:0000313" key="3">
    <source>
        <dbReference type="Proteomes" id="UP000789901"/>
    </source>
</evidence>
<name>A0ABN7W917_GIGMA</name>
<proteinExistence type="predicted"/>
<evidence type="ECO:0000313" key="2">
    <source>
        <dbReference type="EMBL" id="CAG8822579.1"/>
    </source>
</evidence>
<keyword evidence="3" id="KW-1185">Reference proteome</keyword>
<comment type="caution">
    <text evidence="2">The sequence shown here is derived from an EMBL/GenBank/DDBJ whole genome shotgun (WGS) entry which is preliminary data.</text>
</comment>
<reference evidence="2 3" key="1">
    <citation type="submission" date="2021-06" db="EMBL/GenBank/DDBJ databases">
        <authorList>
            <person name="Kallberg Y."/>
            <person name="Tangrot J."/>
            <person name="Rosling A."/>
        </authorList>
    </citation>
    <scope>NUCLEOTIDE SEQUENCE [LARGE SCALE GENOMIC DNA]</scope>
    <source>
        <strain evidence="2 3">120-4 pot B 10/14</strain>
    </source>
</reference>
<feature type="region of interest" description="Disordered" evidence="1">
    <location>
        <begin position="44"/>
        <end position="65"/>
    </location>
</feature>
<protein>
    <submittedName>
        <fullName evidence="2">25710_t:CDS:1</fullName>
    </submittedName>
</protein>
<dbReference type="EMBL" id="CAJVQB010035465">
    <property type="protein sequence ID" value="CAG8822579.1"/>
    <property type="molecule type" value="Genomic_DNA"/>
</dbReference>
<gene>
    <name evidence="2" type="ORF">GMARGA_LOCUS28132</name>
</gene>